<dbReference type="Proteomes" id="UP000789375">
    <property type="component" value="Unassembled WGS sequence"/>
</dbReference>
<dbReference type="PANTHER" id="PTHR16537:SF1">
    <property type="entry name" value="PROTEIN ZNRD2"/>
    <property type="match status" value="1"/>
</dbReference>
<dbReference type="EMBL" id="CAJVPP010002305">
    <property type="protein sequence ID" value="CAG8595684.1"/>
    <property type="molecule type" value="Genomic_DNA"/>
</dbReference>
<evidence type="ECO:0000313" key="1">
    <source>
        <dbReference type="EMBL" id="CAG8595684.1"/>
    </source>
</evidence>
<comment type="caution">
    <text evidence="1">The sequence shown here is derived from an EMBL/GenBank/DDBJ whole genome shotgun (WGS) entry which is preliminary data.</text>
</comment>
<name>A0A9N9GBP9_FUNMO</name>
<organism evidence="1 2">
    <name type="scientific">Funneliformis mosseae</name>
    <name type="common">Endomycorrhizal fungus</name>
    <name type="synonym">Glomus mosseae</name>
    <dbReference type="NCBI Taxonomy" id="27381"/>
    <lineage>
        <taxon>Eukaryota</taxon>
        <taxon>Fungi</taxon>
        <taxon>Fungi incertae sedis</taxon>
        <taxon>Mucoromycota</taxon>
        <taxon>Glomeromycotina</taxon>
        <taxon>Glomeromycetes</taxon>
        <taxon>Glomerales</taxon>
        <taxon>Glomeraceae</taxon>
        <taxon>Funneliformis</taxon>
    </lineage>
</organism>
<sequence length="170" mass="19509">MDTEMDRASNLMGKYLLAGWVPLLRSKDNTVWFCVLCDKEPGNSKSETKQQPNILPPVTIVNEINNDDDKVDSVQQNSIPPPSQYDEIQMQQFRRDQSQRASQLIAQHLLQGWALIDQICLNVTCYGVPLIRSRDKKKYCVICQNYYVNESELGLLKHHITGSVEVEKKK</sequence>
<keyword evidence="2" id="KW-1185">Reference proteome</keyword>
<dbReference type="PANTHER" id="PTHR16537">
    <property type="entry name" value="SJOEGREN SYNDROME/SCLERODERMA AUTOANTIGEN 1"/>
    <property type="match status" value="1"/>
</dbReference>
<evidence type="ECO:0000313" key="2">
    <source>
        <dbReference type="Proteomes" id="UP000789375"/>
    </source>
</evidence>
<dbReference type="InterPro" id="IPR009563">
    <property type="entry name" value="SSSCA1"/>
</dbReference>
<accession>A0A9N9GBP9</accession>
<proteinExistence type="predicted"/>
<protein>
    <submittedName>
        <fullName evidence="1">10792_t:CDS:1</fullName>
    </submittedName>
</protein>
<reference evidence="1" key="1">
    <citation type="submission" date="2021-06" db="EMBL/GenBank/DDBJ databases">
        <authorList>
            <person name="Kallberg Y."/>
            <person name="Tangrot J."/>
            <person name="Rosling A."/>
        </authorList>
    </citation>
    <scope>NUCLEOTIDE SEQUENCE</scope>
    <source>
        <strain evidence="1">87-6 pot B 2015</strain>
    </source>
</reference>
<dbReference type="Pfam" id="PF06677">
    <property type="entry name" value="Auto_anti-p27"/>
    <property type="match status" value="1"/>
</dbReference>
<gene>
    <name evidence="1" type="ORF">FMOSSE_LOCUS8678</name>
</gene>
<dbReference type="InterPro" id="IPR051888">
    <property type="entry name" value="UPF0148_domain"/>
</dbReference>
<dbReference type="AlphaFoldDB" id="A0A9N9GBP9"/>